<dbReference type="AlphaFoldDB" id="A0A1Y1XJ72"/>
<keyword evidence="7" id="KW-1185">Reference proteome</keyword>
<dbReference type="Gene3D" id="3.90.1220.10">
    <property type="entry name" value="Cellulose docking domain, dockering"/>
    <property type="match status" value="2"/>
</dbReference>
<organism evidence="6 7">
    <name type="scientific">Anaeromyces robustus</name>
    <dbReference type="NCBI Taxonomy" id="1754192"/>
    <lineage>
        <taxon>Eukaryota</taxon>
        <taxon>Fungi</taxon>
        <taxon>Fungi incertae sedis</taxon>
        <taxon>Chytridiomycota</taxon>
        <taxon>Chytridiomycota incertae sedis</taxon>
        <taxon>Neocallimastigomycetes</taxon>
        <taxon>Neocallimastigales</taxon>
        <taxon>Neocallimastigaceae</taxon>
        <taxon>Anaeromyces</taxon>
    </lineage>
</organism>
<comment type="caution">
    <text evidence="6">The sequence shown here is derived from an EMBL/GenBank/DDBJ whole genome shotgun (WGS) entry which is preliminary data.</text>
</comment>
<dbReference type="GO" id="GO:0003993">
    <property type="term" value="F:acid phosphatase activity"/>
    <property type="evidence" value="ECO:0007669"/>
    <property type="project" value="InterPro"/>
</dbReference>
<feature type="domain" description="CBM10" evidence="5">
    <location>
        <begin position="97"/>
        <end position="136"/>
    </location>
</feature>
<sequence length="581" mass="68189">MKFNYLIISVLLVVCVYASTENSNSETPELYIGPDCWAHNVRYPAGFDDMIYGYKCCPNATALLEDDYGSWSIVNGEWCGVEGVNNEPEDYYKDEPYCFARYLDGSPCCENNDGEILYYDMDGDWGYENGLWCAYHNSTLRWNDRERISETKEEWDKFKVKWDNEYKYNFERFTITPGEDESMLNFAWYSKTESIPTIRLSTKEDMSNYTEFTGINEYHRIYIEDPYYTNKVTVTGINRQSTYYYQRKLNDQWEDPIKFTTHDPDNFKFIFFGDPQIGGSHSHVSLGQRRILGVDDGIRNDAFSWNRTISKSFEFTKEPSLILSAGDQADDDVDELYQEIEYSALFLPELLKTVPLATAVGNHDSYTINYRQHFHVPNPYLTPEYQYTIPGYSYFFKYNNVLVVVLETNYITENDAYEIIPNAVKKYPDTDWRIALFHQDLYSNGYTHSQQYDVLRLRPFLTKLFSEYNFDLVINGHDHIYSASQFVSYDNINDYYKVSFIQRGKPQENPEGTLYITANCSTGSKLYGFEDFPLDYIYYFNQTFSSTFGVLDFQKENGKHRLNITSYDCWSLKKGINVINK</sequence>
<dbReference type="Pfam" id="PF02013">
    <property type="entry name" value="CBM_10"/>
    <property type="match status" value="2"/>
</dbReference>
<name>A0A1Y1XJ72_9FUNG</name>
<dbReference type="InterPro" id="IPR004843">
    <property type="entry name" value="Calcineurin-like_PHP"/>
</dbReference>
<dbReference type="InterPro" id="IPR029052">
    <property type="entry name" value="Metallo-depent_PP-like"/>
</dbReference>
<evidence type="ECO:0000259" key="5">
    <source>
        <dbReference type="PROSITE" id="PS51763"/>
    </source>
</evidence>
<feature type="chain" id="PRO_5013005516" evidence="4">
    <location>
        <begin position="19"/>
        <end position="581"/>
    </location>
</feature>
<proteinExistence type="predicted"/>
<dbReference type="OrthoDB" id="2140755at2759"/>
<gene>
    <name evidence="6" type="ORF">BCR32DRAFT_241595</name>
</gene>
<dbReference type="SUPFAM" id="SSF64571">
    <property type="entry name" value="Cellulose docking domain, dockering"/>
    <property type="match status" value="2"/>
</dbReference>
<dbReference type="GO" id="GO:0046872">
    <property type="term" value="F:metal ion binding"/>
    <property type="evidence" value="ECO:0007669"/>
    <property type="project" value="InterPro"/>
</dbReference>
<protein>
    <submittedName>
        <fullName evidence="6">Metallo-dependent phosphatase</fullName>
    </submittedName>
</protein>
<dbReference type="Gene3D" id="3.60.21.10">
    <property type="match status" value="1"/>
</dbReference>
<dbReference type="InterPro" id="IPR002883">
    <property type="entry name" value="CBM10/Dockerin_dom"/>
</dbReference>
<accession>A0A1Y1XJ72</accession>
<evidence type="ECO:0000313" key="6">
    <source>
        <dbReference type="EMBL" id="ORX85742.1"/>
    </source>
</evidence>
<dbReference type="InterPro" id="IPR009034">
    <property type="entry name" value="Dockerin_dom_fun_sf"/>
</dbReference>
<keyword evidence="1 4" id="KW-0732">Signal</keyword>
<dbReference type="EMBL" id="MCFG01000031">
    <property type="protein sequence ID" value="ORX85742.1"/>
    <property type="molecule type" value="Genomic_DNA"/>
</dbReference>
<evidence type="ECO:0000256" key="4">
    <source>
        <dbReference type="SAM" id="SignalP"/>
    </source>
</evidence>
<dbReference type="Pfam" id="PF00149">
    <property type="entry name" value="Metallophos"/>
    <property type="match status" value="1"/>
</dbReference>
<evidence type="ECO:0000256" key="1">
    <source>
        <dbReference type="ARBA" id="ARBA00022729"/>
    </source>
</evidence>
<evidence type="ECO:0000313" key="7">
    <source>
        <dbReference type="Proteomes" id="UP000193944"/>
    </source>
</evidence>
<dbReference type="SUPFAM" id="SSF56300">
    <property type="entry name" value="Metallo-dependent phosphatases"/>
    <property type="match status" value="1"/>
</dbReference>
<reference evidence="6 7" key="2">
    <citation type="submission" date="2016-08" db="EMBL/GenBank/DDBJ databases">
        <title>Pervasive Adenine N6-methylation of Active Genes in Fungi.</title>
        <authorList>
            <consortium name="DOE Joint Genome Institute"/>
            <person name="Mondo S.J."/>
            <person name="Dannebaum R.O."/>
            <person name="Kuo R.C."/>
            <person name="Labutti K."/>
            <person name="Haridas S."/>
            <person name="Kuo A."/>
            <person name="Salamov A."/>
            <person name="Ahrendt S.R."/>
            <person name="Lipzen A."/>
            <person name="Sullivan W."/>
            <person name="Andreopoulos W.B."/>
            <person name="Clum A."/>
            <person name="Lindquist E."/>
            <person name="Daum C."/>
            <person name="Ramamoorthy G.K."/>
            <person name="Gryganskyi A."/>
            <person name="Culley D."/>
            <person name="Magnuson J.K."/>
            <person name="James T.Y."/>
            <person name="O'Malley M.A."/>
            <person name="Stajich J.E."/>
            <person name="Spatafora J.W."/>
            <person name="Visel A."/>
            <person name="Grigoriev I.V."/>
        </authorList>
    </citation>
    <scope>NUCLEOTIDE SEQUENCE [LARGE SCALE GENOMIC DNA]</scope>
    <source>
        <strain evidence="6 7">S4</strain>
    </source>
</reference>
<evidence type="ECO:0000256" key="3">
    <source>
        <dbReference type="ARBA" id="ARBA00022801"/>
    </source>
</evidence>
<feature type="domain" description="CBM10" evidence="5">
    <location>
        <begin position="41"/>
        <end position="82"/>
    </location>
</feature>
<reference evidence="6 7" key="1">
    <citation type="submission" date="2016-08" db="EMBL/GenBank/DDBJ databases">
        <title>A Parts List for Fungal Cellulosomes Revealed by Comparative Genomics.</title>
        <authorList>
            <consortium name="DOE Joint Genome Institute"/>
            <person name="Haitjema C.H."/>
            <person name="Gilmore S.P."/>
            <person name="Henske J.K."/>
            <person name="Solomon K.V."/>
            <person name="De Groot R."/>
            <person name="Kuo A."/>
            <person name="Mondo S.J."/>
            <person name="Salamov A.A."/>
            <person name="Labutti K."/>
            <person name="Zhao Z."/>
            <person name="Chiniquy J."/>
            <person name="Barry K."/>
            <person name="Brewer H.M."/>
            <person name="Purvine S.O."/>
            <person name="Wright A.T."/>
            <person name="Boxma B."/>
            <person name="Van Alen T."/>
            <person name="Hackstein J.H."/>
            <person name="Baker S.E."/>
            <person name="Grigoriev I.V."/>
            <person name="O'Malley M.A."/>
        </authorList>
    </citation>
    <scope>NUCLEOTIDE SEQUENCE [LARGE SCALE GENOMIC DNA]</scope>
    <source>
        <strain evidence="6 7">S4</strain>
    </source>
</reference>
<evidence type="ECO:0000256" key="2">
    <source>
        <dbReference type="ARBA" id="ARBA00022737"/>
    </source>
</evidence>
<dbReference type="Proteomes" id="UP000193944">
    <property type="component" value="Unassembled WGS sequence"/>
</dbReference>
<keyword evidence="2" id="KW-0677">Repeat</keyword>
<feature type="signal peptide" evidence="4">
    <location>
        <begin position="1"/>
        <end position="18"/>
    </location>
</feature>
<dbReference type="PANTHER" id="PTHR45867">
    <property type="entry name" value="PURPLE ACID PHOSPHATASE"/>
    <property type="match status" value="1"/>
</dbReference>
<dbReference type="PROSITE" id="PS51763">
    <property type="entry name" value="CBM10"/>
    <property type="match status" value="2"/>
</dbReference>
<dbReference type="PANTHER" id="PTHR45867:SF3">
    <property type="entry name" value="ACID PHOSPHATASE TYPE 7"/>
    <property type="match status" value="1"/>
</dbReference>
<keyword evidence="3" id="KW-0378">Hydrolase</keyword>